<comment type="caution">
    <text evidence="2">The sequence shown here is derived from an EMBL/GenBank/DDBJ whole genome shotgun (WGS) entry which is preliminary data.</text>
</comment>
<reference evidence="3" key="2">
    <citation type="journal article" date="2017" name="Genome Announc.">
        <title>Draft genome sequence of Paludibacter jiangxiensis NM7(T), a propionate-producing fermentative bacterium.</title>
        <authorList>
            <person name="Qiu Y.-L."/>
            <person name="Tourlousse D.M."/>
            <person name="Matsuura N."/>
            <person name="Ohashi A."/>
            <person name="Sekiguchi Y."/>
        </authorList>
    </citation>
    <scope>NUCLEOTIDE SEQUENCE [LARGE SCALE GENOMIC DNA]</scope>
    <source>
        <strain evidence="3">NM7</strain>
    </source>
</reference>
<proteinExistence type="predicted"/>
<organism evidence="2 3">
    <name type="scientific">Paludibacter jiangxiensis</name>
    <dbReference type="NCBI Taxonomy" id="681398"/>
    <lineage>
        <taxon>Bacteria</taxon>
        <taxon>Pseudomonadati</taxon>
        <taxon>Bacteroidota</taxon>
        <taxon>Bacteroidia</taxon>
        <taxon>Bacteroidales</taxon>
        <taxon>Paludibacteraceae</taxon>
        <taxon>Paludibacter</taxon>
    </lineage>
</organism>
<sequence>MDVTEFFSLHEQGEIMEAIAEAEKNTSGEIRVHLENYCFGNALKRATKVFKKLGMANTAQHNGVLFYLAVKSKKLAIVGDSGIHEHVKQHFWDELKSSMLDMFAENHYKEGLTSGILATGQKLKEYFPYQSDDVNELPDEISFGKH</sequence>
<keyword evidence="3" id="KW-1185">Reference proteome</keyword>
<dbReference type="Pfam" id="PF04536">
    <property type="entry name" value="TPM_phosphatase"/>
    <property type="match status" value="1"/>
</dbReference>
<dbReference type="Proteomes" id="UP000076586">
    <property type="component" value="Unassembled WGS sequence"/>
</dbReference>
<dbReference type="STRING" id="681398.PJIAN_1649"/>
<evidence type="ECO:0000313" key="3">
    <source>
        <dbReference type="Proteomes" id="UP000076586"/>
    </source>
</evidence>
<reference evidence="3" key="1">
    <citation type="submission" date="2016-04" db="EMBL/GenBank/DDBJ databases">
        <title>Draft genome sequence of Paludibacter jiangxiensis strain NM7.</title>
        <authorList>
            <person name="Qiu Y."/>
            <person name="Matsuura N."/>
            <person name="Ohashi A."/>
            <person name="Tourlousse M.D."/>
            <person name="Sekiguchi Y."/>
        </authorList>
    </citation>
    <scope>NUCLEOTIDE SEQUENCE [LARGE SCALE GENOMIC DNA]</scope>
    <source>
        <strain evidence="3">NM7</strain>
    </source>
</reference>
<dbReference type="AlphaFoldDB" id="A0A170YTQ5"/>
<feature type="domain" description="TPM" evidence="1">
    <location>
        <begin position="2"/>
        <end position="120"/>
    </location>
</feature>
<dbReference type="PANTHER" id="PTHR30373">
    <property type="entry name" value="UPF0603 PROTEIN YGCG"/>
    <property type="match status" value="1"/>
</dbReference>
<evidence type="ECO:0000259" key="1">
    <source>
        <dbReference type="Pfam" id="PF04536"/>
    </source>
</evidence>
<dbReference type="EMBL" id="BDCR01000001">
    <property type="protein sequence ID" value="GAT62059.1"/>
    <property type="molecule type" value="Genomic_DNA"/>
</dbReference>
<dbReference type="Gene3D" id="3.10.310.50">
    <property type="match status" value="1"/>
</dbReference>
<accession>A0A170YTQ5</accession>
<dbReference type="PANTHER" id="PTHR30373:SF8">
    <property type="entry name" value="BLL7265 PROTEIN"/>
    <property type="match status" value="1"/>
</dbReference>
<gene>
    <name evidence="2" type="ORF">PJIAN_1649</name>
</gene>
<evidence type="ECO:0000313" key="2">
    <source>
        <dbReference type="EMBL" id="GAT62059.1"/>
    </source>
</evidence>
<dbReference type="InterPro" id="IPR007621">
    <property type="entry name" value="TPM_dom"/>
</dbReference>
<name>A0A170YTQ5_9BACT</name>
<dbReference type="RefSeq" id="WP_068701938.1">
    <property type="nucleotide sequence ID" value="NZ_BDCR01000001.1"/>
</dbReference>
<dbReference type="OrthoDB" id="9786161at2"/>
<protein>
    <submittedName>
        <fullName evidence="2">TLP18.3, Psb32 and MOLO-1 founding protein of phosphatase</fullName>
    </submittedName>
</protein>